<dbReference type="InterPro" id="IPR012337">
    <property type="entry name" value="RNaseH-like_sf"/>
</dbReference>
<dbReference type="Pfam" id="PF00075">
    <property type="entry name" value="RNase_H"/>
    <property type="match status" value="1"/>
</dbReference>
<proteinExistence type="inferred from homology"/>
<dbReference type="SUPFAM" id="SSF53098">
    <property type="entry name" value="Ribonuclease H-like"/>
    <property type="match status" value="1"/>
</dbReference>
<comment type="similarity">
    <text evidence="1">Belongs to the RNase H family.</text>
</comment>
<gene>
    <name evidence="4" type="ORF">BBO_09318</name>
</gene>
<dbReference type="GO" id="GO:0003676">
    <property type="term" value="F:nucleic acid binding"/>
    <property type="evidence" value="ECO:0007669"/>
    <property type="project" value="InterPro"/>
</dbReference>
<feature type="domain" description="RNase H type-1" evidence="3">
    <location>
        <begin position="205"/>
        <end position="348"/>
    </location>
</feature>
<dbReference type="OrthoDB" id="5082906at2759"/>
<keyword evidence="5" id="KW-1185">Reference proteome</keyword>
<evidence type="ECO:0000256" key="1">
    <source>
        <dbReference type="ARBA" id="ARBA00005300"/>
    </source>
</evidence>
<dbReference type="Gene3D" id="3.30.420.10">
    <property type="entry name" value="Ribonuclease H-like superfamily/Ribonuclease H"/>
    <property type="match status" value="1"/>
</dbReference>
<dbReference type="Proteomes" id="UP000076863">
    <property type="component" value="Unassembled WGS sequence"/>
</dbReference>
<reference evidence="4 5" key="1">
    <citation type="journal article" date="2016" name="Genome Biol. Evol.">
        <title>Divergent and convergent evolution of fungal pathogenicity.</title>
        <authorList>
            <person name="Shang Y."/>
            <person name="Xiao G."/>
            <person name="Zheng P."/>
            <person name="Cen K."/>
            <person name="Zhan S."/>
            <person name="Wang C."/>
        </authorList>
    </citation>
    <scope>NUCLEOTIDE SEQUENCE [LARGE SCALE GENOMIC DNA]</scope>
    <source>
        <strain evidence="4 5">RCEF 3172</strain>
    </source>
</reference>
<dbReference type="CDD" id="cd09276">
    <property type="entry name" value="Rnase_HI_RT_non_LTR"/>
    <property type="match status" value="1"/>
</dbReference>
<feature type="region of interest" description="Disordered" evidence="2">
    <location>
        <begin position="337"/>
        <end position="356"/>
    </location>
</feature>
<dbReference type="PANTHER" id="PTHR10642">
    <property type="entry name" value="RIBONUCLEASE H1"/>
    <property type="match status" value="1"/>
</dbReference>
<dbReference type="GO" id="GO:0004523">
    <property type="term" value="F:RNA-DNA hybrid ribonuclease activity"/>
    <property type="evidence" value="ECO:0007669"/>
    <property type="project" value="InterPro"/>
</dbReference>
<name>A0A166VXL7_9HYPO</name>
<sequence>MDTKLRWDYHREKLEAGATSRLSALSALASSSWGTGLMNLRQVYRAVIVPQMLYGCSAWFIPGSGYRHRGSSMINAIKSIQRRAGQIITGAFRTTAVGAVDVEAHLLPVLQKLEQTAVETTMRIRATPLFSDMAVIEGNQMGGYQLRDAASPLDRFSTILEDKYGVQLSQLEKRQPHVVPPWWTPPAIRVAKTAAEAIKEHDAMEEGTIRIYTDGSGINGHVGAAAVAPDLQSNGFSTKRTQYMGTSDISTVYAAELRGLVLALQIALDIQQAGATPGRCAIFTDNQAALQAIQNPKSPSGQYILIEAIQALDELRTRKWNIQFRWIPSHVGVPGNSSADQAAKEAADPNLAQSDTREPWTLIATTRTNIRQAMKAEWAQAWATDKHGRDLFNLGVRPSKATLSIHNRTHRAISSVITPMRTGKIGLRAYLHSINKADSDQCPCGYGPQTVRHVLLQCRDWADERDRMWAGKRPWDDLKRILCSSSIAVQTAKMMIRTGLLGQFQAVPSTVLQYT</sequence>
<dbReference type="InterPro" id="IPR002156">
    <property type="entry name" value="RNaseH_domain"/>
</dbReference>
<accession>A0A166VXL7</accession>
<comment type="caution">
    <text evidence="4">The sequence shown here is derived from an EMBL/GenBank/DDBJ whole genome shotgun (WGS) entry which is preliminary data.</text>
</comment>
<dbReference type="EMBL" id="AZHA01000063">
    <property type="protein sequence ID" value="OAA34139.1"/>
    <property type="molecule type" value="Genomic_DNA"/>
</dbReference>
<organism evidence="4 5">
    <name type="scientific">Beauveria brongniartii RCEF 3172</name>
    <dbReference type="NCBI Taxonomy" id="1081107"/>
    <lineage>
        <taxon>Eukaryota</taxon>
        <taxon>Fungi</taxon>
        <taxon>Dikarya</taxon>
        <taxon>Ascomycota</taxon>
        <taxon>Pezizomycotina</taxon>
        <taxon>Sordariomycetes</taxon>
        <taxon>Hypocreomycetidae</taxon>
        <taxon>Hypocreales</taxon>
        <taxon>Cordycipitaceae</taxon>
        <taxon>Beauveria</taxon>
        <taxon>Beauveria brongniartii</taxon>
    </lineage>
</organism>
<protein>
    <submittedName>
        <fullName evidence="4">Ribonuclease H-like protein</fullName>
    </submittedName>
</protein>
<dbReference type="InterPro" id="IPR036397">
    <property type="entry name" value="RNaseH_sf"/>
</dbReference>
<dbReference type="GO" id="GO:0043137">
    <property type="term" value="P:DNA replication, removal of RNA primer"/>
    <property type="evidence" value="ECO:0007669"/>
    <property type="project" value="TreeGrafter"/>
</dbReference>
<evidence type="ECO:0000259" key="3">
    <source>
        <dbReference type="PROSITE" id="PS50879"/>
    </source>
</evidence>
<evidence type="ECO:0000313" key="5">
    <source>
        <dbReference type="Proteomes" id="UP000076863"/>
    </source>
</evidence>
<dbReference type="PROSITE" id="PS50879">
    <property type="entry name" value="RNASE_H_1"/>
    <property type="match status" value="1"/>
</dbReference>
<evidence type="ECO:0000256" key="2">
    <source>
        <dbReference type="SAM" id="MobiDB-lite"/>
    </source>
</evidence>
<dbReference type="AlphaFoldDB" id="A0A166VXL7"/>
<dbReference type="InterPro" id="IPR050092">
    <property type="entry name" value="RNase_H"/>
</dbReference>
<dbReference type="PANTHER" id="PTHR10642:SF25">
    <property type="entry name" value="RNASE H TYPE-1 DOMAIN-CONTAINING PROTEIN"/>
    <property type="match status" value="1"/>
</dbReference>
<evidence type="ECO:0000313" key="4">
    <source>
        <dbReference type="EMBL" id="OAA34139.1"/>
    </source>
</evidence>